<keyword evidence="4" id="KW-1185">Reference proteome</keyword>
<evidence type="ECO:0000313" key="3">
    <source>
        <dbReference type="EMBL" id="TQB70133.1"/>
    </source>
</evidence>
<comment type="caution">
    <text evidence="3">The sequence shown here is derived from an EMBL/GenBank/DDBJ whole genome shotgun (WGS) entry which is preliminary data.</text>
</comment>
<accession>A0A507QQM7</accession>
<feature type="region of interest" description="Disordered" evidence="2">
    <location>
        <begin position="252"/>
        <end position="449"/>
    </location>
</feature>
<name>A0A507QQM7_MONPU</name>
<protein>
    <submittedName>
        <fullName evidence="3">Uncharacterized protein</fullName>
    </submittedName>
</protein>
<dbReference type="STRING" id="5098.A0A507QQM7"/>
<dbReference type="AlphaFoldDB" id="A0A507QQM7"/>
<dbReference type="Proteomes" id="UP000319663">
    <property type="component" value="Unassembled WGS sequence"/>
</dbReference>
<evidence type="ECO:0000256" key="1">
    <source>
        <dbReference type="SAM" id="Coils"/>
    </source>
</evidence>
<feature type="coiled-coil region" evidence="1">
    <location>
        <begin position="119"/>
        <end position="153"/>
    </location>
</feature>
<sequence>MSKVSFREIVTMRTVEPVLKEGIVEWLLQLPSKDEANSGLGGNRISGQETLVRTSSLEDGGSGQSVQQIQHQATSIDQISSSVCGLQDSMAELKSAFTALRIELNGSGLDGGHSNFEMVSTVLKELRCKSEEIEKLKLEIEALKFKNRYMEEQALRQSSSSIVTDGALPEIGSHGLLLQSSRKRPWPDSSPSGRTQPIADSFDDGEDDSLSDDGLLTDARFLPMKIPLKDPGLITPVTDEAADVQSQLEFPRPQNNTQSKLHPHSNSATDTQHSSPHQVVSKRPRLSQPVDIAASDKIPEKRRPGRPRKSISRVPKPDTFHTPKPSPRGEQNGNTSIGSQKGDAMVNPSPSELARPNSHRAPNSHPRNLRSRSRAPSRSMPSSQAEIGGNNASERNSATPPTSNIERESLPLSQIEKVSIQVASANENSQNMSEGPQGNVKMQEAHRSQVASRDLLVKLAMQREEAMETEESR</sequence>
<feature type="compositionally biased region" description="Polar residues" evidence="2">
    <location>
        <begin position="421"/>
        <end position="436"/>
    </location>
</feature>
<feature type="compositionally biased region" description="Polar residues" evidence="2">
    <location>
        <begin position="329"/>
        <end position="339"/>
    </location>
</feature>
<dbReference type="EMBL" id="VIFY01000120">
    <property type="protein sequence ID" value="TQB70133.1"/>
    <property type="molecule type" value="Genomic_DNA"/>
</dbReference>
<proteinExistence type="predicted"/>
<feature type="compositionally biased region" description="Polar residues" evidence="2">
    <location>
        <begin position="390"/>
        <end position="404"/>
    </location>
</feature>
<gene>
    <name evidence="3" type="ORF">MPDQ_000911</name>
</gene>
<evidence type="ECO:0000256" key="2">
    <source>
        <dbReference type="SAM" id="MobiDB-lite"/>
    </source>
</evidence>
<reference evidence="3 4" key="1">
    <citation type="submission" date="2019-06" db="EMBL/GenBank/DDBJ databases">
        <title>Wine fermentation using esterase from Monascus purpureus.</title>
        <authorList>
            <person name="Geng C."/>
            <person name="Zhang Y."/>
        </authorList>
    </citation>
    <scope>NUCLEOTIDE SEQUENCE [LARGE SCALE GENOMIC DNA]</scope>
    <source>
        <strain evidence="3">HQ1</strain>
    </source>
</reference>
<keyword evidence="1" id="KW-0175">Coiled coil</keyword>
<organism evidence="3 4">
    <name type="scientific">Monascus purpureus</name>
    <name type="common">Red mold</name>
    <name type="synonym">Monascus anka</name>
    <dbReference type="NCBI Taxonomy" id="5098"/>
    <lineage>
        <taxon>Eukaryota</taxon>
        <taxon>Fungi</taxon>
        <taxon>Dikarya</taxon>
        <taxon>Ascomycota</taxon>
        <taxon>Pezizomycotina</taxon>
        <taxon>Eurotiomycetes</taxon>
        <taxon>Eurotiomycetidae</taxon>
        <taxon>Eurotiales</taxon>
        <taxon>Aspergillaceae</taxon>
        <taxon>Monascus</taxon>
    </lineage>
</organism>
<feature type="compositionally biased region" description="Acidic residues" evidence="2">
    <location>
        <begin position="201"/>
        <end position="211"/>
    </location>
</feature>
<feature type="region of interest" description="Disordered" evidence="2">
    <location>
        <begin position="176"/>
        <end position="211"/>
    </location>
</feature>
<evidence type="ECO:0000313" key="4">
    <source>
        <dbReference type="Proteomes" id="UP000319663"/>
    </source>
</evidence>
<feature type="compositionally biased region" description="Polar residues" evidence="2">
    <location>
        <begin position="252"/>
        <end position="278"/>
    </location>
</feature>